<dbReference type="RefSeq" id="WP_064438757.1">
    <property type="nucleotide sequence ID" value="NZ_BDDI01000002.1"/>
</dbReference>
<gene>
    <name evidence="4" type="ORF">FHU29_004430</name>
</gene>
<dbReference type="InterPro" id="IPR052900">
    <property type="entry name" value="Phospholipid_Metab_Enz"/>
</dbReference>
<dbReference type="PANTHER" id="PTHR43606:SF2">
    <property type="entry name" value="ALKALINE PHOSPHATASE FAMILY PROTEIN (AFU_ORTHOLOGUE AFUA_5G03860)"/>
    <property type="match status" value="1"/>
</dbReference>
<dbReference type="SUPFAM" id="SSF56300">
    <property type="entry name" value="Metallo-dependent phosphatases"/>
    <property type="match status" value="1"/>
</dbReference>
<name>A0A839RTP7_9ACTN</name>
<dbReference type="Gene3D" id="2.60.40.380">
    <property type="entry name" value="Purple acid phosphatase-like, N-terminal"/>
    <property type="match status" value="1"/>
</dbReference>
<reference evidence="4 5" key="1">
    <citation type="submission" date="2020-08" db="EMBL/GenBank/DDBJ databases">
        <title>Sequencing the genomes of 1000 actinobacteria strains.</title>
        <authorList>
            <person name="Klenk H.-P."/>
        </authorList>
    </citation>
    <scope>NUCLEOTIDE SEQUENCE [LARGE SCALE GENOMIC DNA]</scope>
    <source>
        <strain evidence="4 5">DSM 45258</strain>
    </source>
</reference>
<dbReference type="InterPro" id="IPR032093">
    <property type="entry name" value="PhoD_N"/>
</dbReference>
<dbReference type="PANTHER" id="PTHR43606">
    <property type="entry name" value="PHOSPHATASE, PUTATIVE (AFU_ORTHOLOGUE AFUA_6G08710)-RELATED"/>
    <property type="match status" value="1"/>
</dbReference>
<dbReference type="InterPro" id="IPR018946">
    <property type="entry name" value="PhoD-like_MPP"/>
</dbReference>
<organism evidence="4 5">
    <name type="scientific">Hoyosella altamirensis</name>
    <dbReference type="NCBI Taxonomy" id="616997"/>
    <lineage>
        <taxon>Bacteria</taxon>
        <taxon>Bacillati</taxon>
        <taxon>Actinomycetota</taxon>
        <taxon>Actinomycetes</taxon>
        <taxon>Mycobacteriales</taxon>
        <taxon>Hoyosellaceae</taxon>
        <taxon>Hoyosella</taxon>
    </lineage>
</organism>
<dbReference type="EMBL" id="JACHWS010000005">
    <property type="protein sequence ID" value="MBB3039940.1"/>
    <property type="molecule type" value="Genomic_DNA"/>
</dbReference>
<protein>
    <submittedName>
        <fullName evidence="4">Alkaline phosphatase D</fullName>
        <ecNumber evidence="4">3.1.3.1</ecNumber>
    </submittedName>
</protein>
<proteinExistence type="predicted"/>
<keyword evidence="5" id="KW-1185">Reference proteome</keyword>
<dbReference type="EC" id="3.1.3.1" evidence="4"/>
<evidence type="ECO:0000259" key="3">
    <source>
        <dbReference type="Pfam" id="PF16655"/>
    </source>
</evidence>
<keyword evidence="1" id="KW-0732">Signal</keyword>
<feature type="domain" description="PhoD-like phosphatase metallophosphatase" evidence="2">
    <location>
        <begin position="152"/>
        <end position="512"/>
    </location>
</feature>
<evidence type="ECO:0000313" key="4">
    <source>
        <dbReference type="EMBL" id="MBB3039940.1"/>
    </source>
</evidence>
<dbReference type="Proteomes" id="UP000567922">
    <property type="component" value="Unassembled WGS sequence"/>
</dbReference>
<comment type="caution">
    <text evidence="4">The sequence shown here is derived from an EMBL/GenBank/DDBJ whole genome shotgun (WGS) entry which is preliminary data.</text>
</comment>
<dbReference type="InterPro" id="IPR006311">
    <property type="entry name" value="TAT_signal"/>
</dbReference>
<keyword evidence="4" id="KW-0378">Hydrolase</keyword>
<feature type="domain" description="Phospholipase D N-terminal" evidence="3">
    <location>
        <begin position="39"/>
        <end position="139"/>
    </location>
</feature>
<dbReference type="Pfam" id="PF16655">
    <property type="entry name" value="PhoD_N"/>
    <property type="match status" value="1"/>
</dbReference>
<evidence type="ECO:0000259" key="2">
    <source>
        <dbReference type="Pfam" id="PF09423"/>
    </source>
</evidence>
<feature type="signal peptide" evidence="1">
    <location>
        <begin position="1"/>
        <end position="22"/>
    </location>
</feature>
<feature type="chain" id="PRO_5038602850" evidence="1">
    <location>
        <begin position="23"/>
        <end position="556"/>
    </location>
</feature>
<dbReference type="AlphaFoldDB" id="A0A839RTP7"/>
<dbReference type="OrthoDB" id="3497025at2"/>
<dbReference type="InterPro" id="IPR029052">
    <property type="entry name" value="Metallo-depent_PP-like"/>
</dbReference>
<sequence>MVISRRALLRSAAAFSGAGAVAAASHSVAFAQAGPAFHHGVASGDPLPDRVVLWTRITPSSDALPGSGIGGAVSVRWEVSRDAAFTSLAARGTVTTGPERDHTVKIDAGGLEPDTTYFYRFAGLGDAAQATSPVGATRTAPAFSADVSRLRFGVVSCSNWEAGYFAAYRHLADRGDIDAIIHLGDYLYEYGAGEYGGKEGSLRFHEPAHDIVSLADYRIRHGQYKTDPDLQRLHASVPWIPIWDDHESANDAWRNGAENHDPASQGPWGMRYRSALQAYLEWMPVRPGGTGDRLYRRLQFGDLCELSMIDLRSYRDEPAAAGTGWPAVDATERTITGADQMSWLVTGMTTAAARWRLIGNPVMIAPLVVPPLEPATTEALTQMLGLPRGGIPINTDQWDGYTADRRRIIDAIATTGTANVVFLTGDIHSTWASELPMNPANYPAAGTAAVEFVVPSVTSKNIDDILGVPERSVSPAAEEAIRQVNRHVRYVELDSHGYGVCEVTPGHVQMDWFFVGNLADPATGARHALSYRTRDGSPTIEPAAVLDPAAHRPGRS</sequence>
<dbReference type="PROSITE" id="PS51318">
    <property type="entry name" value="TAT"/>
    <property type="match status" value="1"/>
</dbReference>
<dbReference type="CDD" id="cd07389">
    <property type="entry name" value="MPP_PhoD"/>
    <property type="match status" value="1"/>
</dbReference>
<evidence type="ECO:0000256" key="1">
    <source>
        <dbReference type="SAM" id="SignalP"/>
    </source>
</evidence>
<dbReference type="InterPro" id="IPR038607">
    <property type="entry name" value="PhoD-like_sf"/>
</dbReference>
<dbReference type="GO" id="GO:0004035">
    <property type="term" value="F:alkaline phosphatase activity"/>
    <property type="evidence" value="ECO:0007669"/>
    <property type="project" value="UniProtKB-EC"/>
</dbReference>
<evidence type="ECO:0000313" key="5">
    <source>
        <dbReference type="Proteomes" id="UP000567922"/>
    </source>
</evidence>
<accession>A0A839RTP7</accession>
<dbReference type="Gene3D" id="3.60.21.70">
    <property type="entry name" value="PhoD-like phosphatase"/>
    <property type="match status" value="1"/>
</dbReference>
<dbReference type="Pfam" id="PF09423">
    <property type="entry name" value="PhoD"/>
    <property type="match status" value="1"/>
</dbReference>